<evidence type="ECO:0000256" key="1">
    <source>
        <dbReference type="SAM" id="Coils"/>
    </source>
</evidence>
<gene>
    <name evidence="5" type="ORF">HF838_14470</name>
</gene>
<dbReference type="EMBL" id="JABAGO010000028">
    <property type="protein sequence ID" value="NME99459.1"/>
    <property type="molecule type" value="Genomic_DNA"/>
</dbReference>
<proteinExistence type="predicted"/>
<reference evidence="5 6" key="1">
    <citation type="submission" date="2020-04" db="EMBL/GenBank/DDBJ databases">
        <authorList>
            <person name="Hitch T.C.A."/>
            <person name="Wylensek D."/>
            <person name="Clavel T."/>
        </authorList>
    </citation>
    <scope>NUCLEOTIDE SEQUENCE [LARGE SCALE GENOMIC DNA]</scope>
    <source>
        <strain evidence="5 6">WB01_D5_05</strain>
    </source>
</reference>
<dbReference type="Gene3D" id="2.60.40.1630">
    <property type="entry name" value="bacillus anthracis domain"/>
    <property type="match status" value="1"/>
</dbReference>
<keyword evidence="1" id="KW-0175">Coiled coil</keyword>
<dbReference type="Pfam" id="PF18705">
    <property type="entry name" value="DUF5643"/>
    <property type="match status" value="1"/>
</dbReference>
<evidence type="ECO:0000313" key="6">
    <source>
        <dbReference type="Proteomes" id="UP000561326"/>
    </source>
</evidence>
<dbReference type="Pfam" id="PF13786">
    <property type="entry name" value="DUF4179"/>
    <property type="match status" value="1"/>
</dbReference>
<accession>A0A848CY95</accession>
<organism evidence="5 6">
    <name type="scientific">Aneurinibacillus aneurinilyticus</name>
    <name type="common">Bacillus aneurinolyticus</name>
    <dbReference type="NCBI Taxonomy" id="1391"/>
    <lineage>
        <taxon>Bacteria</taxon>
        <taxon>Bacillati</taxon>
        <taxon>Bacillota</taxon>
        <taxon>Bacilli</taxon>
        <taxon>Bacillales</taxon>
        <taxon>Paenibacillaceae</taxon>
        <taxon>Aneurinibacillus group</taxon>
        <taxon>Aneurinibacillus</taxon>
    </lineage>
</organism>
<dbReference type="InterPro" id="IPR025436">
    <property type="entry name" value="DUF4179"/>
</dbReference>
<dbReference type="RefSeq" id="WP_168975622.1">
    <property type="nucleotide sequence ID" value="NZ_JABAGO010000028.1"/>
</dbReference>
<keyword evidence="2" id="KW-0472">Membrane</keyword>
<keyword evidence="2" id="KW-1133">Transmembrane helix</keyword>
<evidence type="ECO:0000256" key="2">
    <source>
        <dbReference type="SAM" id="Phobius"/>
    </source>
</evidence>
<dbReference type="AlphaFoldDB" id="A0A848CY95"/>
<dbReference type="Gene3D" id="2.60.40.1640">
    <property type="entry name" value="Conserved domain protein"/>
    <property type="match status" value="1"/>
</dbReference>
<sequence length="471" mass="52689">MKNKDFDLEEKDIYKLFNGIKFEESEITDMKEEVSTVQKERIKKNLNKKIKSKRNLKKLKYTPAVAAIGLACLVGIGTISPTFAENIPVLKSIIQALNDDKGEYDKYSQIINSSITDNGITLTINEVIADESKLMIGYTIKSNKKITDLAISGPGSSLQINGEDFYGIGGRIGGRTEDRIDDYTYVVSEEWDISLLKPWKKLDLDLKFNEVTGVKGKWDFAFSVSKEEISRNSTIFTPNKKLDFPDSAVTVDKVVFSPIGTYISLSGKHKEKKSTPHNIFDYDYWLAFDDKGTQLIPNGIGGGGSNGLDFNSQMSYTKVKDIPKYLTIIPCKITPSGGGGVSDDGTPITVETKKSNEISKPIDGVYPIELPQGKLGKLIIKEIKTDNNKTTVTFTAEGKAPYLQATSLYIKNDSGKMIDSKDDNIRRDEQKPNEFTMEFEALDANKKYHIGTNDFDNFELREDLKFKIDLN</sequence>
<comment type="caution">
    <text evidence="5">The sequence shown here is derived from an EMBL/GenBank/DDBJ whole genome shotgun (WGS) entry which is preliminary data.</text>
</comment>
<feature type="coiled-coil region" evidence="1">
    <location>
        <begin position="20"/>
        <end position="59"/>
    </location>
</feature>
<keyword evidence="2" id="KW-0812">Transmembrane</keyword>
<feature type="transmembrane region" description="Helical" evidence="2">
    <location>
        <begin position="61"/>
        <end position="84"/>
    </location>
</feature>
<dbReference type="Proteomes" id="UP000561326">
    <property type="component" value="Unassembled WGS sequence"/>
</dbReference>
<feature type="domain" description="DUF5643" evidence="4">
    <location>
        <begin position="233"/>
        <end position="367"/>
    </location>
</feature>
<name>A0A848CY95_ANEAE</name>
<evidence type="ECO:0000259" key="4">
    <source>
        <dbReference type="Pfam" id="PF18705"/>
    </source>
</evidence>
<evidence type="ECO:0000259" key="3">
    <source>
        <dbReference type="Pfam" id="PF13786"/>
    </source>
</evidence>
<feature type="domain" description="DUF4179" evidence="3">
    <location>
        <begin position="57"/>
        <end position="142"/>
    </location>
</feature>
<evidence type="ECO:0000313" key="5">
    <source>
        <dbReference type="EMBL" id="NME99459.1"/>
    </source>
</evidence>
<protein>
    <submittedName>
        <fullName evidence="5">DUF4179 domain-containing protein</fullName>
    </submittedName>
</protein>
<dbReference type="InterPro" id="IPR040680">
    <property type="entry name" value="DUF5643"/>
</dbReference>